<comment type="caution">
    <text evidence="2">The sequence shown here is derived from an EMBL/GenBank/DDBJ whole genome shotgun (WGS) entry which is preliminary data.</text>
</comment>
<dbReference type="AlphaFoldDB" id="A0AAV6UJQ8"/>
<keyword evidence="1" id="KW-0732">Signal</keyword>
<evidence type="ECO:0000256" key="1">
    <source>
        <dbReference type="SAM" id="SignalP"/>
    </source>
</evidence>
<feature type="chain" id="PRO_5043484858" description="VWFC domain-containing protein" evidence="1">
    <location>
        <begin position="20"/>
        <end position="386"/>
    </location>
</feature>
<evidence type="ECO:0008006" key="4">
    <source>
        <dbReference type="Google" id="ProtNLM"/>
    </source>
</evidence>
<sequence length="386" mass="43679">MQLLVFSLLFCWIGVVVWARAQKPARCDPRYFQHYWMKVCEPVFGPGDPKCPVRFICPESIPEDRPGCKLGDNYFYFRQNVPSDDPCKTCICGEGWYGKPTKIVCKDVGCSPDCYESYGKDICFSTYKLWGVPGPPQPICKHQGKTYLFGEKMSFDEDPCLECTCHEGWTGQPERDSQCTRNRCDSYFEYSSDDKKRMEAGCLPVYEEEICCPIYYDCGKLSSMNLQAWSTNNTIVENGTTAQLFAVGNPPMSNVARRTRKMAARCLSILFKEGMRCPLYSDCGDYARNTTTPLATDDEIESGDSCVFNGSHYQIGQLLHIHPNNCVKCECVTPPEFTCVGQTCPSPYHSAESSRRWRPAAFPSTRENAAPSIMTAVTMHQIRRHP</sequence>
<accession>A0AAV6UJQ8</accession>
<proteinExistence type="predicted"/>
<dbReference type="EMBL" id="JAFNEN010000367">
    <property type="protein sequence ID" value="KAG8184650.1"/>
    <property type="molecule type" value="Genomic_DNA"/>
</dbReference>
<dbReference type="Gene3D" id="2.10.70.10">
    <property type="entry name" value="Complement Module, domain 1"/>
    <property type="match status" value="1"/>
</dbReference>
<feature type="signal peptide" evidence="1">
    <location>
        <begin position="1"/>
        <end position="19"/>
    </location>
</feature>
<evidence type="ECO:0000313" key="2">
    <source>
        <dbReference type="EMBL" id="KAG8184650.1"/>
    </source>
</evidence>
<name>A0AAV6UJQ8_9ARAC</name>
<dbReference type="Proteomes" id="UP000827092">
    <property type="component" value="Unassembled WGS sequence"/>
</dbReference>
<dbReference type="SUPFAM" id="SSF57603">
    <property type="entry name" value="FnI-like domain"/>
    <property type="match status" value="1"/>
</dbReference>
<organism evidence="2 3">
    <name type="scientific">Oedothorax gibbosus</name>
    <dbReference type="NCBI Taxonomy" id="931172"/>
    <lineage>
        <taxon>Eukaryota</taxon>
        <taxon>Metazoa</taxon>
        <taxon>Ecdysozoa</taxon>
        <taxon>Arthropoda</taxon>
        <taxon>Chelicerata</taxon>
        <taxon>Arachnida</taxon>
        <taxon>Araneae</taxon>
        <taxon>Araneomorphae</taxon>
        <taxon>Entelegynae</taxon>
        <taxon>Araneoidea</taxon>
        <taxon>Linyphiidae</taxon>
        <taxon>Erigoninae</taxon>
        <taxon>Oedothorax</taxon>
    </lineage>
</organism>
<keyword evidence="3" id="KW-1185">Reference proteome</keyword>
<evidence type="ECO:0000313" key="3">
    <source>
        <dbReference type="Proteomes" id="UP000827092"/>
    </source>
</evidence>
<gene>
    <name evidence="2" type="ORF">JTE90_022698</name>
</gene>
<protein>
    <recommendedName>
        <fullName evidence="4">VWFC domain-containing protein</fullName>
    </recommendedName>
</protein>
<reference evidence="2 3" key="1">
    <citation type="journal article" date="2022" name="Nat. Ecol. Evol.">
        <title>A masculinizing supergene underlies an exaggerated male reproductive morph in a spider.</title>
        <authorList>
            <person name="Hendrickx F."/>
            <person name="De Corte Z."/>
            <person name="Sonet G."/>
            <person name="Van Belleghem S.M."/>
            <person name="Kostlbacher S."/>
            <person name="Vangestel C."/>
        </authorList>
    </citation>
    <scope>NUCLEOTIDE SEQUENCE [LARGE SCALE GENOMIC DNA]</scope>
    <source>
        <strain evidence="2">W744_W776</strain>
    </source>
</reference>